<comment type="caution">
    <text evidence="12">The sequence shown here is derived from an EMBL/GenBank/DDBJ whole genome shotgun (WGS) entry which is preliminary data.</text>
</comment>
<dbReference type="GO" id="GO:0008652">
    <property type="term" value="P:amino acid biosynthetic process"/>
    <property type="evidence" value="ECO:0007669"/>
    <property type="project" value="UniProtKB-KW"/>
</dbReference>
<evidence type="ECO:0000256" key="10">
    <source>
        <dbReference type="PIRSR" id="PIRSR001399-2"/>
    </source>
</evidence>
<dbReference type="GO" id="GO:0009073">
    <property type="term" value="P:aromatic amino acid family biosynthetic process"/>
    <property type="evidence" value="ECO:0007669"/>
    <property type="project" value="UniProtKB-KW"/>
</dbReference>
<comment type="subunit">
    <text evidence="4 8">Homododecamer.</text>
</comment>
<dbReference type="NCBIfam" id="NF003805">
    <property type="entry name" value="PRK05395.1-2"/>
    <property type="match status" value="1"/>
</dbReference>
<dbReference type="EC" id="4.2.1.10" evidence="5 8"/>
<evidence type="ECO:0000313" key="13">
    <source>
        <dbReference type="Proteomes" id="UP000241848"/>
    </source>
</evidence>
<evidence type="ECO:0000256" key="6">
    <source>
        <dbReference type="ARBA" id="ARBA00023141"/>
    </source>
</evidence>
<dbReference type="AlphaFoldDB" id="A0A2T2WPH5"/>
<dbReference type="HAMAP" id="MF_00169">
    <property type="entry name" value="AroQ"/>
    <property type="match status" value="1"/>
</dbReference>
<dbReference type="SUPFAM" id="SSF52304">
    <property type="entry name" value="Type II 3-dehydroquinate dehydratase"/>
    <property type="match status" value="1"/>
</dbReference>
<keyword evidence="6 8" id="KW-0057">Aromatic amino acid biosynthesis</keyword>
<dbReference type="NCBIfam" id="TIGR01088">
    <property type="entry name" value="aroQ"/>
    <property type="match status" value="1"/>
</dbReference>
<dbReference type="CDD" id="cd00466">
    <property type="entry name" value="DHQase_II"/>
    <property type="match status" value="1"/>
</dbReference>
<evidence type="ECO:0000256" key="11">
    <source>
        <dbReference type="PIRSR" id="PIRSR001399-3"/>
    </source>
</evidence>
<evidence type="ECO:0000256" key="7">
    <source>
        <dbReference type="ARBA" id="ARBA00023239"/>
    </source>
</evidence>
<comment type="function">
    <text evidence="8">Catalyzes a trans-dehydration via an enolate intermediate.</text>
</comment>
<name>A0A2T2WPH5_9FIRM</name>
<dbReference type="NCBIfam" id="NF003807">
    <property type="entry name" value="PRK05395.1-4"/>
    <property type="match status" value="1"/>
</dbReference>
<dbReference type="PROSITE" id="PS01029">
    <property type="entry name" value="DEHYDROQUINASE_II"/>
    <property type="match status" value="1"/>
</dbReference>
<dbReference type="GO" id="GO:0003855">
    <property type="term" value="F:3-dehydroquinate dehydratase activity"/>
    <property type="evidence" value="ECO:0007669"/>
    <property type="project" value="UniProtKB-UniRule"/>
</dbReference>
<accession>A0A2T2WPH5</accession>
<dbReference type="Proteomes" id="UP000241848">
    <property type="component" value="Unassembled WGS sequence"/>
</dbReference>
<dbReference type="PANTHER" id="PTHR21272:SF3">
    <property type="entry name" value="CATABOLIC 3-DEHYDROQUINASE"/>
    <property type="match status" value="1"/>
</dbReference>
<reference evidence="12 13" key="1">
    <citation type="journal article" date="2014" name="BMC Genomics">
        <title>Comparison of environmental and isolate Sulfobacillus genomes reveals diverse carbon, sulfur, nitrogen, and hydrogen metabolisms.</title>
        <authorList>
            <person name="Justice N.B."/>
            <person name="Norman A."/>
            <person name="Brown C.T."/>
            <person name="Singh A."/>
            <person name="Thomas B.C."/>
            <person name="Banfield J.F."/>
        </authorList>
    </citation>
    <scope>NUCLEOTIDE SEQUENCE [LARGE SCALE GENOMIC DNA]</scope>
    <source>
        <strain evidence="12">AMDSBA3</strain>
    </source>
</reference>
<feature type="active site" description="Proton acceptor" evidence="8 9">
    <location>
        <position position="23"/>
    </location>
</feature>
<gene>
    <name evidence="8 12" type="primary">aroQ</name>
    <name evidence="12" type="ORF">C7B45_00580</name>
</gene>
<evidence type="ECO:0000313" key="12">
    <source>
        <dbReference type="EMBL" id="PSR24141.1"/>
    </source>
</evidence>
<proteinExistence type="inferred from homology"/>
<dbReference type="EMBL" id="PXYV01000001">
    <property type="protein sequence ID" value="PSR24141.1"/>
    <property type="molecule type" value="Genomic_DNA"/>
</dbReference>
<dbReference type="Gene3D" id="3.40.50.9100">
    <property type="entry name" value="Dehydroquinase, class II"/>
    <property type="match status" value="1"/>
</dbReference>
<dbReference type="PIRSF" id="PIRSF001399">
    <property type="entry name" value="DHquinase_II"/>
    <property type="match status" value="1"/>
</dbReference>
<dbReference type="GO" id="GO:0009423">
    <property type="term" value="P:chorismate biosynthetic process"/>
    <property type="evidence" value="ECO:0007669"/>
    <property type="project" value="UniProtKB-UniRule"/>
</dbReference>
<feature type="binding site" evidence="8 10">
    <location>
        <position position="73"/>
    </location>
    <ligand>
        <name>substrate</name>
    </ligand>
</feature>
<evidence type="ECO:0000256" key="8">
    <source>
        <dbReference type="HAMAP-Rule" id="MF_00169"/>
    </source>
</evidence>
<comment type="similarity">
    <text evidence="3 8">Belongs to the type-II 3-dehydroquinase family.</text>
</comment>
<dbReference type="InterPro" id="IPR036441">
    <property type="entry name" value="DHquinase_II_sf"/>
</dbReference>
<dbReference type="InterPro" id="IPR018509">
    <property type="entry name" value="DHquinase_II_CS"/>
</dbReference>
<dbReference type="GO" id="GO:0019631">
    <property type="term" value="P:quinate catabolic process"/>
    <property type="evidence" value="ECO:0007669"/>
    <property type="project" value="TreeGrafter"/>
</dbReference>
<comment type="catalytic activity">
    <reaction evidence="1 8">
        <text>3-dehydroquinate = 3-dehydroshikimate + H2O</text>
        <dbReference type="Rhea" id="RHEA:21096"/>
        <dbReference type="ChEBI" id="CHEBI:15377"/>
        <dbReference type="ChEBI" id="CHEBI:16630"/>
        <dbReference type="ChEBI" id="CHEBI:32364"/>
        <dbReference type="EC" id="4.2.1.10"/>
    </reaction>
</comment>
<feature type="site" description="Transition state stabilizer" evidence="8 11">
    <location>
        <position position="18"/>
    </location>
</feature>
<feature type="binding site" evidence="8 10">
    <location>
        <position position="110"/>
    </location>
    <ligand>
        <name>substrate</name>
    </ligand>
</feature>
<feature type="active site" description="Proton donor" evidence="8 9">
    <location>
        <position position="99"/>
    </location>
</feature>
<dbReference type="PANTHER" id="PTHR21272">
    <property type="entry name" value="CATABOLIC 3-DEHYDROQUINASE"/>
    <property type="match status" value="1"/>
</dbReference>
<organism evidence="12 13">
    <name type="scientific">Sulfobacillus acidophilus</name>
    <dbReference type="NCBI Taxonomy" id="53633"/>
    <lineage>
        <taxon>Bacteria</taxon>
        <taxon>Bacillati</taxon>
        <taxon>Bacillota</taxon>
        <taxon>Clostridia</taxon>
        <taxon>Eubacteriales</taxon>
        <taxon>Clostridiales Family XVII. Incertae Sedis</taxon>
        <taxon>Sulfobacillus</taxon>
    </lineage>
</organism>
<dbReference type="InterPro" id="IPR001874">
    <property type="entry name" value="DHquinase_II"/>
</dbReference>
<feature type="binding site" evidence="8 10">
    <location>
        <position position="86"/>
    </location>
    <ligand>
        <name>substrate</name>
    </ligand>
</feature>
<comment type="pathway">
    <text evidence="2 8">Metabolic intermediate biosynthesis; chorismate biosynthesis; chorismate from D-erythrose 4-phosphate and phosphoenolpyruvate: step 3/7.</text>
</comment>
<evidence type="ECO:0000256" key="9">
    <source>
        <dbReference type="PIRSR" id="PIRSR001399-1"/>
    </source>
</evidence>
<feature type="binding site" evidence="8 10">
    <location>
        <begin position="100"/>
        <end position="101"/>
    </location>
    <ligand>
        <name>substrate</name>
    </ligand>
</feature>
<protein>
    <recommendedName>
        <fullName evidence="5 8">3-dehydroquinate dehydratase</fullName>
        <shortName evidence="8">3-dehydroquinase</shortName>
        <ecNumber evidence="5 8">4.2.1.10</ecNumber>
    </recommendedName>
    <alternativeName>
        <fullName evidence="8">Type II DHQase</fullName>
    </alternativeName>
</protein>
<dbReference type="UniPathway" id="UPA00053">
    <property type="reaction ID" value="UER00086"/>
</dbReference>
<evidence type="ECO:0000256" key="5">
    <source>
        <dbReference type="ARBA" id="ARBA00012060"/>
    </source>
</evidence>
<sequence>MRQIGVMHGPNLGRLGVRQPQIYGSTTLHDLHEALKVAFPAVAFQFFQSNHEGELIDQLESWRDQGWERVVLNAGALTHQSFALRDAIESLALTVVEVHLSNIYRREPFRAHSLIAPVAVGQISGLGIQGYHLAVQYLVQMTDLDQI</sequence>
<evidence type="ECO:0000256" key="3">
    <source>
        <dbReference type="ARBA" id="ARBA00011037"/>
    </source>
</evidence>
<evidence type="ECO:0000256" key="1">
    <source>
        <dbReference type="ARBA" id="ARBA00001864"/>
    </source>
</evidence>
<keyword evidence="8" id="KW-0028">Amino-acid biosynthesis</keyword>
<evidence type="ECO:0000256" key="2">
    <source>
        <dbReference type="ARBA" id="ARBA00004902"/>
    </source>
</evidence>
<dbReference type="Pfam" id="PF01220">
    <property type="entry name" value="DHquinase_II"/>
    <property type="match status" value="1"/>
</dbReference>
<keyword evidence="7 8" id="KW-0456">Lyase</keyword>
<evidence type="ECO:0000256" key="4">
    <source>
        <dbReference type="ARBA" id="ARBA00011193"/>
    </source>
</evidence>
<feature type="binding site" evidence="8 10">
    <location>
        <position position="79"/>
    </location>
    <ligand>
        <name>substrate</name>
    </ligand>
</feature>